<protein>
    <submittedName>
        <fullName evidence="1">Uncharacterized protein</fullName>
    </submittedName>
</protein>
<reference evidence="1 2" key="1">
    <citation type="journal article" date="2023" name="bioRxiv">
        <title>An intranuclear bacterial parasite of deep-sea mussels expresses apoptosis inhibitors acquired from its host.</title>
        <authorList>
            <person name="Gonzalez Porras M.A."/>
            <person name="Assie A."/>
            <person name="Tietjen M."/>
            <person name="Violette M."/>
            <person name="Kleiner M."/>
            <person name="Gruber-Vodicka H."/>
            <person name="Dubilier N."/>
            <person name="Leisch N."/>
        </authorList>
    </citation>
    <scope>NUCLEOTIDE SEQUENCE [LARGE SCALE GENOMIC DNA]</scope>
    <source>
        <strain evidence="1">IAP13</strain>
    </source>
</reference>
<proteinExistence type="predicted"/>
<name>A0AA90SSE6_9GAMM</name>
<gene>
    <name evidence="1" type="ORF">QS748_04620</name>
</gene>
<dbReference type="EMBL" id="JASXSV010000005">
    <property type="protein sequence ID" value="MDP0588495.1"/>
    <property type="molecule type" value="Genomic_DNA"/>
</dbReference>
<organism evidence="1 2">
    <name type="scientific">Candidatus Endonucleibacter bathymodioli</name>
    <dbReference type="NCBI Taxonomy" id="539814"/>
    <lineage>
        <taxon>Bacteria</taxon>
        <taxon>Pseudomonadati</taxon>
        <taxon>Pseudomonadota</taxon>
        <taxon>Gammaproteobacteria</taxon>
        <taxon>Oceanospirillales</taxon>
        <taxon>Endozoicomonadaceae</taxon>
        <taxon>Candidatus Endonucleibacter</taxon>
    </lineage>
</organism>
<accession>A0AA90SSE6</accession>
<evidence type="ECO:0000313" key="2">
    <source>
        <dbReference type="Proteomes" id="UP001178148"/>
    </source>
</evidence>
<evidence type="ECO:0000313" key="1">
    <source>
        <dbReference type="EMBL" id="MDP0588495.1"/>
    </source>
</evidence>
<sequence>MKKIKLVDIKKLKKGSLLVQKESALLLKQVREALDAQDAFFKMAGVEEGGLGKLLDNHQIVDEVKQDLDLWKAAFEQEQLQVKLDKKKEMKLSEKLLVAATRKSKPGKIKRCTRIF</sequence>
<dbReference type="AlphaFoldDB" id="A0AA90SSE6"/>
<dbReference type="Proteomes" id="UP001178148">
    <property type="component" value="Unassembled WGS sequence"/>
</dbReference>
<keyword evidence="2" id="KW-1185">Reference proteome</keyword>
<comment type="caution">
    <text evidence="1">The sequence shown here is derived from an EMBL/GenBank/DDBJ whole genome shotgun (WGS) entry which is preliminary data.</text>
</comment>